<dbReference type="AlphaFoldDB" id="A0A3S0N1J6"/>
<protein>
    <submittedName>
        <fullName evidence="3">Uncharacterized protein</fullName>
    </submittedName>
</protein>
<proteinExistence type="predicted"/>
<sequence length="81" mass="8973">MNVAKNVTIIILLAAVIGLIVFSEQNRKAAFQIQEYYQAQLKMISSRTQPLAQTGNSEFSNISVEEIDENGSEADRKGMIP</sequence>
<evidence type="ECO:0000256" key="2">
    <source>
        <dbReference type="SAM" id="Phobius"/>
    </source>
</evidence>
<dbReference type="Proteomes" id="UP000276953">
    <property type="component" value="Unassembled WGS sequence"/>
</dbReference>
<evidence type="ECO:0000313" key="3">
    <source>
        <dbReference type="EMBL" id="RTZ46027.1"/>
    </source>
</evidence>
<feature type="region of interest" description="Disordered" evidence="1">
    <location>
        <begin position="62"/>
        <end position="81"/>
    </location>
</feature>
<dbReference type="EMBL" id="RYFC01000003">
    <property type="protein sequence ID" value="RTZ46027.1"/>
    <property type="molecule type" value="Genomic_DNA"/>
</dbReference>
<comment type="caution">
    <text evidence="3">The sequence shown here is derived from an EMBL/GenBank/DDBJ whole genome shotgun (WGS) entry which is preliminary data.</text>
</comment>
<gene>
    <name evidence="3" type="ORF">EJ377_15810</name>
</gene>
<keyword evidence="2" id="KW-0472">Membrane</keyword>
<name>A0A3S0N1J6_9FLAO</name>
<reference evidence="3 4" key="1">
    <citation type="submission" date="2018-12" db="EMBL/GenBank/DDBJ databases">
        <title>Draft Genome Sequence of Chryseobacterium arthrosphaerae strain ED882-96 Isolated from the Blood of a Patient with Liver Cirrhosis in Taiwan.</title>
        <authorList>
            <person name="Lin J.-N."/>
            <person name="Lai C.-H."/>
            <person name="Yang C.-H."/>
            <person name="Huang Y.-H."/>
        </authorList>
    </citation>
    <scope>NUCLEOTIDE SEQUENCE [LARGE SCALE GENOMIC DNA]</scope>
    <source>
        <strain evidence="3 4">ED882-96</strain>
    </source>
</reference>
<keyword evidence="2" id="KW-1133">Transmembrane helix</keyword>
<evidence type="ECO:0000313" key="4">
    <source>
        <dbReference type="Proteomes" id="UP000276953"/>
    </source>
</evidence>
<accession>A0A3S0N1J6</accession>
<feature type="transmembrane region" description="Helical" evidence="2">
    <location>
        <begin position="6"/>
        <end position="23"/>
    </location>
</feature>
<organism evidence="3 4">
    <name type="scientific">Chryseobacterium arthrosphaerae</name>
    <dbReference type="NCBI Taxonomy" id="651561"/>
    <lineage>
        <taxon>Bacteria</taxon>
        <taxon>Pseudomonadati</taxon>
        <taxon>Bacteroidota</taxon>
        <taxon>Flavobacteriia</taxon>
        <taxon>Flavobacteriales</taxon>
        <taxon>Weeksellaceae</taxon>
        <taxon>Chryseobacterium group</taxon>
        <taxon>Chryseobacterium</taxon>
    </lineage>
</organism>
<keyword evidence="2" id="KW-0812">Transmembrane</keyword>
<evidence type="ECO:0000256" key="1">
    <source>
        <dbReference type="SAM" id="MobiDB-lite"/>
    </source>
</evidence>